<evidence type="ECO:0000313" key="4">
    <source>
        <dbReference type="Proteomes" id="UP000479692"/>
    </source>
</evidence>
<keyword evidence="2" id="KW-0732">Signal</keyword>
<dbReference type="Proteomes" id="UP000479692">
    <property type="component" value="Unassembled WGS sequence"/>
</dbReference>
<proteinExistence type="predicted"/>
<name>A0A7C9M0G8_9GAMM</name>
<reference evidence="3 4" key="1">
    <citation type="submission" date="2019-12" db="EMBL/GenBank/DDBJ databases">
        <authorList>
            <person name="Xu J."/>
        </authorList>
    </citation>
    <scope>NUCLEOTIDE SEQUENCE [LARGE SCALE GENOMIC DNA]</scope>
    <source>
        <strain evidence="3 4">HX-5-24</strain>
    </source>
</reference>
<keyword evidence="4" id="KW-1185">Reference proteome</keyword>
<dbReference type="RefSeq" id="WP_156640830.1">
    <property type="nucleotide sequence ID" value="NZ_WOXT01000001.1"/>
</dbReference>
<gene>
    <name evidence="3" type="ORF">GN331_05435</name>
</gene>
<protein>
    <recommendedName>
        <fullName evidence="5">Lectin</fullName>
    </recommendedName>
</protein>
<feature type="signal peptide" evidence="2">
    <location>
        <begin position="1"/>
        <end position="20"/>
    </location>
</feature>
<evidence type="ECO:0000256" key="1">
    <source>
        <dbReference type="SAM" id="MobiDB-lite"/>
    </source>
</evidence>
<evidence type="ECO:0008006" key="5">
    <source>
        <dbReference type="Google" id="ProtNLM"/>
    </source>
</evidence>
<dbReference type="AlphaFoldDB" id="A0A7C9M0G8"/>
<organism evidence="3 4">
    <name type="scientific">Noviluteimonas gilva</name>
    <dbReference type="NCBI Taxonomy" id="2682097"/>
    <lineage>
        <taxon>Bacteria</taxon>
        <taxon>Pseudomonadati</taxon>
        <taxon>Pseudomonadota</taxon>
        <taxon>Gammaproteobacteria</taxon>
        <taxon>Lysobacterales</taxon>
        <taxon>Lysobacteraceae</taxon>
        <taxon>Noviluteimonas</taxon>
    </lineage>
</organism>
<accession>A0A7C9M0G8</accession>
<sequence>MRVQPIFACLTLALACTACTQRETATPTVAAPNTSASAATTVPPPAIATMTPPAATTAAMPASPSTVAATPGGVMPAAGAITFDGFGPAHWGASEEQVRQSWGKDMEAMPKEHDGCYYLFPEPRRPDGYRFAFMMEEGKFGRIDVRTADIAAPGGGKVGMDKAALKALYPGATEMPHKYVEHSVYLRAMDPKGGKSALVFEVDPSGKATDWRIGVPPQVDYVEGCS</sequence>
<feature type="chain" id="PRO_5028883588" description="Lectin" evidence="2">
    <location>
        <begin position="21"/>
        <end position="226"/>
    </location>
</feature>
<comment type="caution">
    <text evidence="3">The sequence shown here is derived from an EMBL/GenBank/DDBJ whole genome shotgun (WGS) entry which is preliminary data.</text>
</comment>
<dbReference type="PROSITE" id="PS51257">
    <property type="entry name" value="PROKAR_LIPOPROTEIN"/>
    <property type="match status" value="1"/>
</dbReference>
<evidence type="ECO:0000256" key="2">
    <source>
        <dbReference type="SAM" id="SignalP"/>
    </source>
</evidence>
<evidence type="ECO:0000313" key="3">
    <source>
        <dbReference type="EMBL" id="MUV13648.1"/>
    </source>
</evidence>
<feature type="region of interest" description="Disordered" evidence="1">
    <location>
        <begin position="26"/>
        <end position="49"/>
    </location>
</feature>
<dbReference type="EMBL" id="WOXT01000001">
    <property type="protein sequence ID" value="MUV13648.1"/>
    <property type="molecule type" value="Genomic_DNA"/>
</dbReference>